<dbReference type="InterPro" id="IPR032774">
    <property type="entry name" value="WG_beta_rep"/>
</dbReference>
<feature type="compositionally biased region" description="Basic and acidic residues" evidence="1">
    <location>
        <begin position="65"/>
        <end position="81"/>
    </location>
</feature>
<proteinExistence type="predicted"/>
<dbReference type="Pfam" id="PF14903">
    <property type="entry name" value="WG_beta_rep"/>
    <property type="match status" value="2"/>
</dbReference>
<feature type="chain" id="PRO_5008027040" description="WG repeat-containing protein" evidence="2">
    <location>
        <begin position="24"/>
        <end position="217"/>
    </location>
</feature>
<gene>
    <name evidence="3" type="ORF">ERS852551_00138</name>
</gene>
<feature type="compositionally biased region" description="Polar residues" evidence="1">
    <location>
        <begin position="88"/>
        <end position="102"/>
    </location>
</feature>
<organism evidence="3 4">
    <name type="scientific">Anaerotruncus colihominis</name>
    <dbReference type="NCBI Taxonomy" id="169435"/>
    <lineage>
        <taxon>Bacteria</taxon>
        <taxon>Bacillati</taxon>
        <taxon>Bacillota</taxon>
        <taxon>Clostridia</taxon>
        <taxon>Eubacteriales</taxon>
        <taxon>Oscillospiraceae</taxon>
        <taxon>Anaerotruncus</taxon>
    </lineage>
</organism>
<dbReference type="AlphaFoldDB" id="A0A174LHC0"/>
<sequence length="217" mass="24165">MKLKWRYICLAGMLLLNACGQKAPFGTHQSLDAAQSVSTGENESLWFSTAGHLKNQIENDSLSSNEEKQEFVKIEDDKDISSPEESAGYTNNPQDGEGNSNEKTAEKSETIWDQYDIVYPAPVEGYVIVQRGLVHEVKQGLLKENGEIVLPVEYDFISSDLSEGLLTVQKNTKFGAVNLTGETVIPIEYEYLSKFSEGLAAFKQNGLWGYLNKKMKP</sequence>
<dbReference type="OrthoDB" id="210273at2"/>
<dbReference type="GeneID" id="72463261"/>
<dbReference type="Proteomes" id="UP000095765">
    <property type="component" value="Unassembled WGS sequence"/>
</dbReference>
<evidence type="ECO:0008006" key="5">
    <source>
        <dbReference type="Google" id="ProtNLM"/>
    </source>
</evidence>
<dbReference type="EMBL" id="CZBE01000001">
    <property type="protein sequence ID" value="CUP22281.1"/>
    <property type="molecule type" value="Genomic_DNA"/>
</dbReference>
<name>A0A174LHC0_9FIRM</name>
<reference evidence="3 4" key="1">
    <citation type="submission" date="2015-09" db="EMBL/GenBank/DDBJ databases">
        <authorList>
            <consortium name="Pathogen Informatics"/>
        </authorList>
    </citation>
    <scope>NUCLEOTIDE SEQUENCE [LARGE SCALE GENOMIC DNA]</scope>
    <source>
        <strain evidence="3 4">2789STDY5834939</strain>
    </source>
</reference>
<dbReference type="PANTHER" id="PTHR37841:SF1">
    <property type="entry name" value="DUF3298 DOMAIN-CONTAINING PROTEIN"/>
    <property type="match status" value="1"/>
</dbReference>
<feature type="region of interest" description="Disordered" evidence="1">
    <location>
        <begin position="58"/>
        <end position="106"/>
    </location>
</feature>
<evidence type="ECO:0000313" key="4">
    <source>
        <dbReference type="Proteomes" id="UP000095765"/>
    </source>
</evidence>
<evidence type="ECO:0000313" key="3">
    <source>
        <dbReference type="EMBL" id="CUP22281.1"/>
    </source>
</evidence>
<evidence type="ECO:0000256" key="2">
    <source>
        <dbReference type="SAM" id="SignalP"/>
    </source>
</evidence>
<dbReference type="RefSeq" id="WP_055243728.1">
    <property type="nucleotide sequence ID" value="NZ_CABIWA010000002.1"/>
</dbReference>
<feature type="signal peptide" evidence="2">
    <location>
        <begin position="1"/>
        <end position="23"/>
    </location>
</feature>
<evidence type="ECO:0000256" key="1">
    <source>
        <dbReference type="SAM" id="MobiDB-lite"/>
    </source>
</evidence>
<accession>A0A174LHC0</accession>
<protein>
    <recommendedName>
        <fullName evidence="5">WG repeat-containing protein</fullName>
    </recommendedName>
</protein>
<dbReference type="PANTHER" id="PTHR37841">
    <property type="entry name" value="GLR2918 PROTEIN"/>
    <property type="match status" value="1"/>
</dbReference>
<keyword evidence="2" id="KW-0732">Signal</keyword>